<keyword evidence="2" id="KW-0808">Transferase</keyword>
<evidence type="ECO:0000313" key="5">
    <source>
        <dbReference type="EMBL" id="CAD8263243.1"/>
    </source>
</evidence>
<name>A0A7R9UEU1_9STRA</name>
<gene>
    <name evidence="5" type="ORF">PPYR1160_LOCUS12745</name>
</gene>
<dbReference type="AlphaFoldDB" id="A0A7R9UEU1"/>
<dbReference type="InterPro" id="IPR029026">
    <property type="entry name" value="tRNA_m1G_MTases_N"/>
</dbReference>
<reference evidence="5" key="1">
    <citation type="submission" date="2021-01" db="EMBL/GenBank/DDBJ databases">
        <authorList>
            <person name="Corre E."/>
            <person name="Pelletier E."/>
            <person name="Niang G."/>
            <person name="Scheremetjew M."/>
            <person name="Finn R."/>
            <person name="Kale V."/>
            <person name="Holt S."/>
            <person name="Cochrane G."/>
            <person name="Meng A."/>
            <person name="Brown T."/>
            <person name="Cohen L."/>
        </authorList>
    </citation>
    <scope>NUCLEOTIDE SEQUENCE</scope>
    <source>
        <strain evidence="5">CCMP2078</strain>
    </source>
</reference>
<proteinExistence type="predicted"/>
<dbReference type="PANTHER" id="PTHR43191:SF7">
    <property type="entry name" value="OBP33PEP LIKE PROTEIN"/>
    <property type="match status" value="1"/>
</dbReference>
<dbReference type="InterPro" id="IPR001537">
    <property type="entry name" value="SpoU_MeTrfase"/>
</dbReference>
<dbReference type="GO" id="GO:0032259">
    <property type="term" value="P:methylation"/>
    <property type="evidence" value="ECO:0007669"/>
    <property type="project" value="UniProtKB-KW"/>
</dbReference>
<evidence type="ECO:0000256" key="2">
    <source>
        <dbReference type="ARBA" id="ARBA00022679"/>
    </source>
</evidence>
<dbReference type="GO" id="GO:0008173">
    <property type="term" value="F:RNA methyltransferase activity"/>
    <property type="evidence" value="ECO:0007669"/>
    <property type="project" value="InterPro"/>
</dbReference>
<evidence type="ECO:0000256" key="3">
    <source>
        <dbReference type="SAM" id="MobiDB-lite"/>
    </source>
</evidence>
<feature type="domain" description="tRNA/rRNA methyltransferase SpoU type" evidence="4">
    <location>
        <begin position="6"/>
        <end position="142"/>
    </location>
</feature>
<organism evidence="5">
    <name type="scientific">Pinguiococcus pyrenoidosus</name>
    <dbReference type="NCBI Taxonomy" id="172671"/>
    <lineage>
        <taxon>Eukaryota</taxon>
        <taxon>Sar</taxon>
        <taxon>Stramenopiles</taxon>
        <taxon>Ochrophyta</taxon>
        <taxon>Pinguiophyceae</taxon>
        <taxon>Pinguiochrysidales</taxon>
        <taxon>Pinguiochrysidaceae</taxon>
        <taxon>Pinguiococcus</taxon>
    </lineage>
</organism>
<dbReference type="SUPFAM" id="SSF75217">
    <property type="entry name" value="alpha/beta knot"/>
    <property type="match status" value="1"/>
</dbReference>
<feature type="compositionally biased region" description="Basic and acidic residues" evidence="3">
    <location>
        <begin position="171"/>
        <end position="183"/>
    </location>
</feature>
<feature type="region of interest" description="Disordered" evidence="3">
    <location>
        <begin position="153"/>
        <end position="195"/>
    </location>
</feature>
<sequence>MDLDARLVVYNIQKKNNVRTLFTTAYCYDLSVCLVRQPTFSEDTHVHDSLRGRQPYERFASLDDCVASLKENGYEIWGIEISQNAIDLESAAFPAKVAFMPGNEGQGLTDKQKEMCDQFLLIKQFGNGTASLNVAVATHIVCQRYASWREAQEVEEEADARADGLAGDTDASDRRKAPGKEALDGDSGSAKAVDS</sequence>
<keyword evidence="1" id="KW-0489">Methyltransferase</keyword>
<dbReference type="PANTHER" id="PTHR43191">
    <property type="entry name" value="RRNA METHYLTRANSFERASE 3"/>
    <property type="match status" value="1"/>
</dbReference>
<evidence type="ECO:0000259" key="4">
    <source>
        <dbReference type="Pfam" id="PF00588"/>
    </source>
</evidence>
<dbReference type="GO" id="GO:0003723">
    <property type="term" value="F:RNA binding"/>
    <property type="evidence" value="ECO:0007669"/>
    <property type="project" value="InterPro"/>
</dbReference>
<dbReference type="Pfam" id="PF00588">
    <property type="entry name" value="SpoU_methylase"/>
    <property type="match status" value="1"/>
</dbReference>
<protein>
    <recommendedName>
        <fullName evidence="4">tRNA/rRNA methyltransferase SpoU type domain-containing protein</fullName>
    </recommendedName>
</protein>
<evidence type="ECO:0000256" key="1">
    <source>
        <dbReference type="ARBA" id="ARBA00022603"/>
    </source>
</evidence>
<accession>A0A7R9UEU1</accession>
<dbReference type="InterPro" id="IPR029028">
    <property type="entry name" value="Alpha/beta_knot_MTases"/>
</dbReference>
<dbReference type="Gene3D" id="3.40.1280.10">
    <property type="match status" value="1"/>
</dbReference>
<dbReference type="GO" id="GO:0006396">
    <property type="term" value="P:RNA processing"/>
    <property type="evidence" value="ECO:0007669"/>
    <property type="project" value="InterPro"/>
</dbReference>
<dbReference type="EMBL" id="HBEA01016702">
    <property type="protein sequence ID" value="CAD8263243.1"/>
    <property type="molecule type" value="Transcribed_RNA"/>
</dbReference>
<dbReference type="InterPro" id="IPR051259">
    <property type="entry name" value="rRNA_Methyltransferase"/>
</dbReference>